<name>A0ABS5K3Q3_9BACT</name>
<feature type="transmembrane region" description="Helical" evidence="1">
    <location>
        <begin position="116"/>
        <end position="136"/>
    </location>
</feature>
<dbReference type="Proteomes" id="UP000708576">
    <property type="component" value="Unassembled WGS sequence"/>
</dbReference>
<gene>
    <name evidence="2" type="ORF">KEM10_22910</name>
</gene>
<keyword evidence="1" id="KW-0812">Transmembrane</keyword>
<evidence type="ECO:0000256" key="1">
    <source>
        <dbReference type="SAM" id="Phobius"/>
    </source>
</evidence>
<protein>
    <recommendedName>
        <fullName evidence="4">2TM domain-containing protein</fullName>
    </recommendedName>
</protein>
<accession>A0ABS5K3Q3</accession>
<feature type="transmembrane region" description="Helical" evidence="1">
    <location>
        <begin position="83"/>
        <end position="101"/>
    </location>
</feature>
<dbReference type="EMBL" id="JAGUCO010000043">
    <property type="protein sequence ID" value="MBS2101154.1"/>
    <property type="molecule type" value="Genomic_DNA"/>
</dbReference>
<evidence type="ECO:0008006" key="4">
    <source>
        <dbReference type="Google" id="ProtNLM"/>
    </source>
</evidence>
<organism evidence="2 3">
    <name type="scientific">Carboxylicivirga linearis</name>
    <dbReference type="NCBI Taxonomy" id="1628157"/>
    <lineage>
        <taxon>Bacteria</taxon>
        <taxon>Pseudomonadati</taxon>
        <taxon>Bacteroidota</taxon>
        <taxon>Bacteroidia</taxon>
        <taxon>Marinilabiliales</taxon>
        <taxon>Marinilabiliaceae</taxon>
        <taxon>Carboxylicivirga</taxon>
    </lineage>
</organism>
<proteinExistence type="predicted"/>
<keyword evidence="3" id="KW-1185">Reference proteome</keyword>
<comment type="caution">
    <text evidence="2">The sequence shown here is derived from an EMBL/GenBank/DDBJ whole genome shotgun (WGS) entry which is preliminary data.</text>
</comment>
<dbReference type="RefSeq" id="WP_212220389.1">
    <property type="nucleotide sequence ID" value="NZ_JAGUCO010000043.1"/>
</dbReference>
<keyword evidence="1" id="KW-0472">Membrane</keyword>
<evidence type="ECO:0000313" key="3">
    <source>
        <dbReference type="Proteomes" id="UP000708576"/>
    </source>
</evidence>
<sequence>MLNWKENLNKESKSVLFDLFSETNRINLEPQLYAGNLLFEKKYDIESLIKAKTNLIEAIEKSFTRKYHQDPKKIAKETIIRELFFRFLLTIIIVLTFLQGIEFHYELLNLRIDNRIIAWLLGLINLIPLIWIKTTIRKALSKVKKELTKKDNMIEQINTTLKF</sequence>
<evidence type="ECO:0000313" key="2">
    <source>
        <dbReference type="EMBL" id="MBS2101154.1"/>
    </source>
</evidence>
<keyword evidence="1" id="KW-1133">Transmembrane helix</keyword>
<reference evidence="2 3" key="1">
    <citation type="journal article" date="2015" name="Int. J. Syst. Evol. Microbiol.">
        <title>Carboxylicivirga linearis sp. nov., isolated from a sea cucumber culture pond.</title>
        <authorList>
            <person name="Wang F.Q."/>
            <person name="Zhou Y.X."/>
            <person name="Lin X.Z."/>
            <person name="Chen G.J."/>
            <person name="Du Z.J."/>
        </authorList>
    </citation>
    <scope>NUCLEOTIDE SEQUENCE [LARGE SCALE GENOMIC DNA]</scope>
    <source>
        <strain evidence="2 3">FB218</strain>
    </source>
</reference>